<dbReference type="STRING" id="1122198.SAMN02745729_13120"/>
<keyword evidence="2" id="KW-1185">Reference proteome</keyword>
<accession>A0A1H4H7V9</accession>
<reference evidence="2" key="1">
    <citation type="submission" date="2016-10" db="EMBL/GenBank/DDBJ databases">
        <authorList>
            <person name="Varghese N."/>
            <person name="Submissions S."/>
        </authorList>
    </citation>
    <scope>NUCLEOTIDE SEQUENCE [LARGE SCALE GENOMIC DNA]</scope>
    <source>
        <strain evidence="2">DSM 11526</strain>
    </source>
</reference>
<dbReference type="AlphaFoldDB" id="A0A1H4H7V9"/>
<evidence type="ECO:0000313" key="1">
    <source>
        <dbReference type="EMBL" id="SEB17874.1"/>
    </source>
</evidence>
<gene>
    <name evidence="1" type="ORF">SAMN02745729_13120</name>
</gene>
<dbReference type="Proteomes" id="UP000242469">
    <property type="component" value="Unassembled WGS sequence"/>
</dbReference>
<protein>
    <submittedName>
        <fullName evidence="1">Uncharacterized protein</fullName>
    </submittedName>
</protein>
<organism evidence="1 2">
    <name type="scientific">Marinobacterium iners DSM 11526</name>
    <dbReference type="NCBI Taxonomy" id="1122198"/>
    <lineage>
        <taxon>Bacteria</taxon>
        <taxon>Pseudomonadati</taxon>
        <taxon>Pseudomonadota</taxon>
        <taxon>Gammaproteobacteria</taxon>
        <taxon>Oceanospirillales</taxon>
        <taxon>Oceanospirillaceae</taxon>
        <taxon>Marinobacterium</taxon>
    </lineage>
</organism>
<sequence>MGASVLTALTLIRLAGPMNKRLRQLVVPAKDIGFCLLCGSKPCKCEQKKQEYEQYLKSFDLEACIEKWRSKRSRKEKSNSAK</sequence>
<evidence type="ECO:0000313" key="2">
    <source>
        <dbReference type="Proteomes" id="UP000242469"/>
    </source>
</evidence>
<name>A0A1H4H7V9_9GAMM</name>
<dbReference type="EMBL" id="FNRJ01000031">
    <property type="protein sequence ID" value="SEB17874.1"/>
    <property type="molecule type" value="Genomic_DNA"/>
</dbReference>
<proteinExistence type="predicted"/>